<keyword evidence="2" id="KW-1185">Reference proteome</keyword>
<dbReference type="EMBL" id="JAGYVZ010000002">
    <property type="protein sequence ID" value="MBS7230091.1"/>
    <property type="molecule type" value="Genomic_DNA"/>
</dbReference>
<dbReference type="InterPro" id="IPR032593">
    <property type="entry name" value="DUF4907"/>
</dbReference>
<evidence type="ECO:0000313" key="1">
    <source>
        <dbReference type="EMBL" id="MBS7230091.1"/>
    </source>
</evidence>
<dbReference type="Proteomes" id="UP000722625">
    <property type="component" value="Unassembled WGS sequence"/>
</dbReference>
<proteinExistence type="predicted"/>
<sequence>MNKVTTTINTKRLFFRSKIRKNLVFLLLALQFTACVKNEKTFKTESFRTTSGYGYSIILKNKIIIRQSIIPVIGDTKSFTTEGDALKVADLVVKKLNQNISPTVTKNDLILLKIKL</sequence>
<reference evidence="1 2" key="1">
    <citation type="journal article" date="2018" name="Int. J. Syst. Evol. Microbiol.">
        <title>Flavobacterium chryseum sp. nov. and Flavobacterium psychroterrae sp. nov., novel environmental bacteria isolated from Antarctica.</title>
        <authorList>
            <person name="Kralova S."/>
            <person name="Svec P."/>
            <person name="Busse H.J."/>
            <person name="Stankova E."/>
            <person name="Vaczi P."/>
            <person name="Sedlacek I."/>
        </authorList>
    </citation>
    <scope>NUCLEOTIDE SEQUENCE [LARGE SCALE GENOMIC DNA]</scope>
    <source>
        <strain evidence="1 2">CCM 8827</strain>
    </source>
</reference>
<dbReference type="Pfam" id="PF16250">
    <property type="entry name" value="DUF4907"/>
    <property type="match status" value="1"/>
</dbReference>
<accession>A0ABS5P8N6</accession>
<gene>
    <name evidence="1" type="ORF">KHA90_03555</name>
</gene>
<comment type="caution">
    <text evidence="1">The sequence shown here is derived from an EMBL/GenBank/DDBJ whole genome shotgun (WGS) entry which is preliminary data.</text>
</comment>
<organism evidence="1 2">
    <name type="scientific">Flavobacterium psychroterrae</name>
    <dbReference type="NCBI Taxonomy" id="2133767"/>
    <lineage>
        <taxon>Bacteria</taxon>
        <taxon>Pseudomonadati</taxon>
        <taxon>Bacteroidota</taxon>
        <taxon>Flavobacteriia</taxon>
        <taxon>Flavobacteriales</taxon>
        <taxon>Flavobacteriaceae</taxon>
        <taxon>Flavobacterium</taxon>
    </lineage>
</organism>
<protein>
    <submittedName>
        <fullName evidence="1">DUF4907 domain-containing protein</fullName>
    </submittedName>
</protein>
<evidence type="ECO:0000313" key="2">
    <source>
        <dbReference type="Proteomes" id="UP000722625"/>
    </source>
</evidence>
<name>A0ABS5P8N6_9FLAO</name>